<proteinExistence type="predicted"/>
<dbReference type="AlphaFoldDB" id="A0A7Y7QXH7"/>
<evidence type="ECO:0000313" key="4">
    <source>
        <dbReference type="Proteomes" id="UP000531581"/>
    </source>
</evidence>
<feature type="compositionally biased region" description="Low complexity" evidence="1">
    <location>
        <begin position="126"/>
        <end position="135"/>
    </location>
</feature>
<name>A0A7Y7QXH7_9SPHN</name>
<reference evidence="4 5" key="1">
    <citation type="submission" date="2020-05" db="EMBL/GenBank/DDBJ databases">
        <title>Draft Genome Sequences of Sphingomonas sp. Isolated from the International Space Station.</title>
        <authorList>
            <person name="Bijlani S."/>
            <person name="Singh N.K."/>
            <person name="Mason C.E."/>
            <person name="Wang C.C."/>
            <person name="Venkateswaran K."/>
        </authorList>
    </citation>
    <scope>NUCLEOTIDE SEQUENCE [LARGE SCALE GENOMIC DNA]</scope>
    <source>
        <strain evidence="2 5">IIF7SW-B5</strain>
        <strain evidence="3">ISS-IIF7SWP</strain>
    </source>
</reference>
<organism evidence="3 4">
    <name type="scientific">Sphingomonas sanguinis</name>
    <dbReference type="NCBI Taxonomy" id="33051"/>
    <lineage>
        <taxon>Bacteria</taxon>
        <taxon>Pseudomonadati</taxon>
        <taxon>Pseudomonadota</taxon>
        <taxon>Alphaproteobacteria</taxon>
        <taxon>Sphingomonadales</taxon>
        <taxon>Sphingomonadaceae</taxon>
        <taxon>Sphingomonas</taxon>
    </lineage>
</organism>
<comment type="caution">
    <text evidence="3">The sequence shown here is derived from an EMBL/GenBank/DDBJ whole genome shotgun (WGS) entry which is preliminary data.</text>
</comment>
<dbReference type="InterPro" id="IPR009279">
    <property type="entry name" value="Portal_Mu"/>
</dbReference>
<dbReference type="RefSeq" id="WP_061781181.1">
    <property type="nucleotide sequence ID" value="NZ_JABEOV010000013.1"/>
</dbReference>
<protein>
    <submittedName>
        <fullName evidence="3">DUF935 family protein</fullName>
    </submittedName>
</protein>
<accession>A0A7Y7QXH7</accession>
<evidence type="ECO:0000256" key="1">
    <source>
        <dbReference type="SAM" id="MobiDB-lite"/>
    </source>
</evidence>
<gene>
    <name evidence="2" type="ORF">HKX05_09875</name>
    <name evidence="3" type="ORF">HLV41_15480</name>
</gene>
<sequence>MDGCIAKIILSQTMTTDNGSSRAQGQVHADVKLEIVAADADLLADTFNSGPARWWTNLNYGPDVASPMVVRIVEKEDDLQTAAETDKALAELGWVRTEESFKDRYGDGYVRKTAADPLRPPVDGTATPPAANDDVAAPEDPPADPAIALAEPAAHSDRDDIDGAVDAIMADEGWTASAADMIAPLVDKLRAAGSVEDAIAVLEAAAADDAAERLAERMARATFAAQVQAMTGSEPH</sequence>
<evidence type="ECO:0000313" key="5">
    <source>
        <dbReference type="Proteomes" id="UP000557656"/>
    </source>
</evidence>
<keyword evidence="5" id="KW-1185">Reference proteome</keyword>
<dbReference type="GeneID" id="78487688"/>
<dbReference type="Proteomes" id="UP000557656">
    <property type="component" value="Unassembled WGS sequence"/>
</dbReference>
<evidence type="ECO:0000313" key="2">
    <source>
        <dbReference type="EMBL" id="NNG53657.1"/>
    </source>
</evidence>
<evidence type="ECO:0000313" key="3">
    <source>
        <dbReference type="EMBL" id="NVP32441.1"/>
    </source>
</evidence>
<dbReference type="Proteomes" id="UP000531581">
    <property type="component" value="Unassembled WGS sequence"/>
</dbReference>
<dbReference type="Pfam" id="PF06074">
    <property type="entry name" value="Portal_Mu"/>
    <property type="match status" value="1"/>
</dbReference>
<dbReference type="EMBL" id="JABYQV010000015">
    <property type="protein sequence ID" value="NVP32441.1"/>
    <property type="molecule type" value="Genomic_DNA"/>
</dbReference>
<dbReference type="EMBL" id="JABEOV010000013">
    <property type="protein sequence ID" value="NNG53657.1"/>
    <property type="molecule type" value="Genomic_DNA"/>
</dbReference>
<feature type="region of interest" description="Disordered" evidence="1">
    <location>
        <begin position="112"/>
        <end position="145"/>
    </location>
</feature>